<dbReference type="EnsemblPlants" id="OMERI03G26270.1">
    <property type="protein sequence ID" value="OMERI03G26270.1"/>
    <property type="gene ID" value="OMERI03G26270"/>
</dbReference>
<feature type="compositionally biased region" description="Low complexity" evidence="1">
    <location>
        <begin position="1"/>
        <end position="14"/>
    </location>
</feature>
<sequence length="83" mass="9147">MHHQSPSSSQVSQPLLRGGRGNDMHTEEFIEGKHCLAGDKDLEELSNSGVIRRHYGNQRRARREGSAGNKAATKGQEEAFSKS</sequence>
<organism evidence="2">
    <name type="scientific">Oryza meridionalis</name>
    <dbReference type="NCBI Taxonomy" id="40149"/>
    <lineage>
        <taxon>Eukaryota</taxon>
        <taxon>Viridiplantae</taxon>
        <taxon>Streptophyta</taxon>
        <taxon>Embryophyta</taxon>
        <taxon>Tracheophyta</taxon>
        <taxon>Spermatophyta</taxon>
        <taxon>Magnoliopsida</taxon>
        <taxon>Liliopsida</taxon>
        <taxon>Poales</taxon>
        <taxon>Poaceae</taxon>
        <taxon>BOP clade</taxon>
        <taxon>Oryzoideae</taxon>
        <taxon>Oryzeae</taxon>
        <taxon>Oryzinae</taxon>
        <taxon>Oryza</taxon>
    </lineage>
</organism>
<dbReference type="Proteomes" id="UP000008021">
    <property type="component" value="Chromosome 3"/>
</dbReference>
<protein>
    <submittedName>
        <fullName evidence="2">Uncharacterized protein</fullName>
    </submittedName>
</protein>
<evidence type="ECO:0000313" key="2">
    <source>
        <dbReference type="EnsemblPlants" id="OMERI03G26270.1"/>
    </source>
</evidence>
<feature type="compositionally biased region" description="Basic residues" evidence="1">
    <location>
        <begin position="51"/>
        <end position="62"/>
    </location>
</feature>
<evidence type="ECO:0000256" key="1">
    <source>
        <dbReference type="SAM" id="MobiDB-lite"/>
    </source>
</evidence>
<accession>A0A0E0D4P4</accession>
<evidence type="ECO:0000313" key="3">
    <source>
        <dbReference type="Proteomes" id="UP000008021"/>
    </source>
</evidence>
<proteinExistence type="predicted"/>
<keyword evidence="3" id="KW-1185">Reference proteome</keyword>
<reference evidence="2" key="1">
    <citation type="submission" date="2015-04" db="UniProtKB">
        <authorList>
            <consortium name="EnsemblPlants"/>
        </authorList>
    </citation>
    <scope>IDENTIFICATION</scope>
</reference>
<reference evidence="2" key="2">
    <citation type="submission" date="2018-05" db="EMBL/GenBank/DDBJ databases">
        <title>OmerRS3 (Oryza meridionalis Reference Sequence Version 3).</title>
        <authorList>
            <person name="Zhang J."/>
            <person name="Kudrna D."/>
            <person name="Lee S."/>
            <person name="Talag J."/>
            <person name="Welchert J."/>
            <person name="Wing R.A."/>
        </authorList>
    </citation>
    <scope>NUCLEOTIDE SEQUENCE [LARGE SCALE GENOMIC DNA]</scope>
    <source>
        <strain evidence="2">cv. OR44</strain>
    </source>
</reference>
<dbReference type="AlphaFoldDB" id="A0A0E0D4P4"/>
<dbReference type="HOGENOM" id="CLU_194066_0_0_1"/>
<dbReference type="Gramene" id="OMERI03G26270.1">
    <property type="protein sequence ID" value="OMERI03G26270.1"/>
    <property type="gene ID" value="OMERI03G26270"/>
</dbReference>
<name>A0A0E0D4P4_9ORYZ</name>
<feature type="region of interest" description="Disordered" evidence="1">
    <location>
        <begin position="1"/>
        <end position="26"/>
    </location>
</feature>
<feature type="region of interest" description="Disordered" evidence="1">
    <location>
        <begin position="44"/>
        <end position="83"/>
    </location>
</feature>